<reference evidence="2 3" key="2">
    <citation type="journal article" date="2013" name="Environ. Sci. Technol.">
        <title>The 4-tert-butylphenol-utilizing bacterium Sphingobium fuliginis OMI can degrade bisphenols via phenolic ring hydroxylation and meta-cleavage pathway.</title>
        <authorList>
            <person name="Ogata Y."/>
            <person name="Goda S."/>
            <person name="Toyama T."/>
            <person name="Sei K."/>
            <person name="Ike M."/>
        </authorList>
    </citation>
    <scope>NUCLEOTIDE SEQUENCE [LARGE SCALE GENOMIC DNA]</scope>
    <source>
        <strain evidence="2 3">OMI</strain>
    </source>
</reference>
<dbReference type="InterPro" id="IPR042297">
    <property type="entry name" value="Antirestriction_sf"/>
</dbReference>
<accession>A0A292ZP65</accession>
<reference evidence="2 3" key="1">
    <citation type="journal article" date="2013" name="Biodegradation">
        <title>Occurrence of 4-tert-butylphenol (4-t-BP) biodegradation in an aquatic sample caused by the presence of Spirodela polyrrhiza and isolation of a 4-t-BP-utilizing bacterium.</title>
        <authorList>
            <person name="Ogata Y."/>
            <person name="Toyama T."/>
            <person name="Yu N."/>
            <person name="Wang X."/>
            <person name="Sei K."/>
            <person name="Ike M."/>
        </authorList>
    </citation>
    <scope>NUCLEOTIDE SEQUENCE [LARGE SCALE GENOMIC DNA]</scope>
    <source>
        <strain evidence="2 3">OMI</strain>
    </source>
</reference>
<sequence length="143" mass="16234">MSDIAPNAAFRAASLVPDERRINFIPTLFGRRHFFKGETLLYTFMQSLSPDYSGGYWQFFEVGHQPLYLAPNGRDRFRIRCGSNGYDGEVSADAAGIIATLFTFSYLSFEFDDDDDHIAQAFHRLRDHALDHPEAAEIFSAID</sequence>
<protein>
    <submittedName>
        <fullName evidence="2">Antirestriction protein KlcA</fullName>
    </submittedName>
</protein>
<comment type="similarity">
    <text evidence="1">Belongs to the antirestriction protein family.</text>
</comment>
<name>A0A292ZP65_SPHSA</name>
<dbReference type="Proteomes" id="UP000221538">
    <property type="component" value="Unassembled WGS sequence"/>
</dbReference>
<dbReference type="EMBL" id="BEWI01000034">
    <property type="protein sequence ID" value="GAY24699.1"/>
    <property type="molecule type" value="Genomic_DNA"/>
</dbReference>
<dbReference type="RefSeq" id="WP_061939533.1">
    <property type="nucleotide sequence ID" value="NZ_BEWI01000034.1"/>
</dbReference>
<comment type="caution">
    <text evidence="2">The sequence shown here is derived from an EMBL/GenBank/DDBJ whole genome shotgun (WGS) entry which is preliminary data.</text>
</comment>
<evidence type="ECO:0000256" key="1">
    <source>
        <dbReference type="ARBA" id="ARBA00008618"/>
    </source>
</evidence>
<proteinExistence type="inferred from homology"/>
<evidence type="ECO:0000313" key="2">
    <source>
        <dbReference type="EMBL" id="GAY24699.1"/>
    </source>
</evidence>
<dbReference type="AlphaFoldDB" id="A0A292ZP65"/>
<evidence type="ECO:0000313" key="3">
    <source>
        <dbReference type="Proteomes" id="UP000221538"/>
    </source>
</evidence>
<dbReference type="InterPro" id="IPR004914">
    <property type="entry name" value="Antirestrict"/>
</dbReference>
<dbReference type="Pfam" id="PF03230">
    <property type="entry name" value="Antirestrict"/>
    <property type="match status" value="1"/>
</dbReference>
<dbReference type="Gene3D" id="3.30.70.3580">
    <property type="entry name" value="Antirestriction protein"/>
    <property type="match status" value="1"/>
</dbReference>
<gene>
    <name evidence="2" type="ORF">SFOMI_5284</name>
</gene>
<organism evidence="2 3">
    <name type="scientific">Sphingobium fuliginis (strain ATCC 27551)</name>
    <dbReference type="NCBI Taxonomy" id="336203"/>
    <lineage>
        <taxon>Bacteria</taxon>
        <taxon>Pseudomonadati</taxon>
        <taxon>Pseudomonadota</taxon>
        <taxon>Alphaproteobacteria</taxon>
        <taxon>Sphingomonadales</taxon>
        <taxon>Sphingomonadaceae</taxon>
        <taxon>Sphingobium</taxon>
    </lineage>
</organism>